<dbReference type="InterPro" id="IPR013780">
    <property type="entry name" value="Glyco_hydro_b"/>
</dbReference>
<reference evidence="9 10" key="1">
    <citation type="submission" date="2018-05" db="EMBL/GenBank/DDBJ databases">
        <title>Genomic Encyclopedia of Archaeal and Bacterial Type Strains, Phase II (KMG-II): from individual species to whole genera.</title>
        <authorList>
            <person name="Goeker M."/>
        </authorList>
    </citation>
    <scope>NUCLEOTIDE SEQUENCE [LARGE SCALE GENOMIC DNA]</scope>
    <source>
        <strain evidence="9 10">DSM 23514</strain>
    </source>
</reference>
<keyword evidence="4" id="KW-0326">Glycosidase</keyword>
<dbReference type="PANTHER" id="PTHR11069:SF23">
    <property type="entry name" value="LYSOSOMAL ACID GLUCOSYLCERAMIDASE"/>
    <property type="match status" value="1"/>
</dbReference>
<reference evidence="8 11" key="2">
    <citation type="submission" date="2020-07" db="EMBL/GenBank/DDBJ databases">
        <title>The draft genome sequence of Maribacter polysiphoniae KCTC 22021.</title>
        <authorList>
            <person name="Mu L."/>
        </authorList>
    </citation>
    <scope>NUCLEOTIDE SEQUENCE [LARGE SCALE GENOMIC DNA]</scope>
    <source>
        <strain evidence="8 11">KCTC 22021</strain>
    </source>
</reference>
<dbReference type="InterPro" id="IPR001139">
    <property type="entry name" value="Glyco_hydro_30"/>
</dbReference>
<gene>
    <name evidence="8" type="ORF">HZY62_17690</name>
    <name evidence="9" type="ORF">LX92_03772</name>
</gene>
<dbReference type="PANTHER" id="PTHR11069">
    <property type="entry name" value="GLUCOSYLCERAMIDASE"/>
    <property type="match status" value="1"/>
</dbReference>
<accession>A0A316DUX1</accession>
<sequence length="481" mass="54509">MKYLFPILLLLIAACSQPKIEVVTSTESEPWVVGGLAKTTSSKENVDAQIVRTDTLQTIDGFGTCFNELGWTSLQRLSQEDRDGILQELFQPGVGANFTICRMPVAANDFVEKWYSYDETEGDFEMKDFSIANDKKSLVPFIQNAQKYNPELKIWASPWSPPQWMKYNKHYAAKSLLGDSLNMSDKNAKDITVIGNGLPLDRQGKEGTDMFIQEPDYYKAYALYFTKFIEAYRKEGIDIFMVMPQNEFNSAQVFPSCTWTAKGLTTFVGQYLGPAMKELNVDVMFGTMERGNEALVDTVLTDVDAKKFVSGVGFQWAGKESIPGIHKRYPDLTLYQTEQECGDGKNDWSKCVYSWGLIKHYLTNGANAYMYWNTSLDAGGISTWGWQQNSLVSVDTTDNTFQYNHEYYLLKHLSHFVQKGAKLLRTTGSFDNMLAFKNPDDSVILVVQNELKENRQLNLKLDGTYISVDLKADSFTTLKIE</sequence>
<dbReference type="Proteomes" id="UP000245667">
    <property type="component" value="Unassembled WGS sequence"/>
</dbReference>
<dbReference type="InterPro" id="IPR033452">
    <property type="entry name" value="GH30_C"/>
</dbReference>
<dbReference type="GO" id="GO:0006680">
    <property type="term" value="P:glucosylceramide catabolic process"/>
    <property type="evidence" value="ECO:0007669"/>
    <property type="project" value="TreeGrafter"/>
</dbReference>
<dbReference type="EMBL" id="QGGQ01000012">
    <property type="protein sequence ID" value="PWK21268.1"/>
    <property type="molecule type" value="Genomic_DNA"/>
</dbReference>
<dbReference type="InterPro" id="IPR033453">
    <property type="entry name" value="Glyco_hydro_30_TIM-barrel"/>
</dbReference>
<comment type="caution">
    <text evidence="9">The sequence shown here is derived from an EMBL/GenBank/DDBJ whole genome shotgun (WGS) entry which is preliminary data.</text>
</comment>
<keyword evidence="2 5" id="KW-0732">Signal</keyword>
<dbReference type="Pfam" id="PF17189">
    <property type="entry name" value="Glyco_hydro_30C"/>
    <property type="match status" value="1"/>
</dbReference>
<evidence type="ECO:0000256" key="5">
    <source>
        <dbReference type="SAM" id="SignalP"/>
    </source>
</evidence>
<feature type="signal peptide" evidence="5">
    <location>
        <begin position="1"/>
        <end position="18"/>
    </location>
</feature>
<feature type="domain" description="Glycosyl hydrolase family 30 TIM-barrel" evidence="6">
    <location>
        <begin position="59"/>
        <end position="177"/>
    </location>
</feature>
<evidence type="ECO:0000256" key="1">
    <source>
        <dbReference type="ARBA" id="ARBA00005382"/>
    </source>
</evidence>
<feature type="chain" id="PRO_5016233408" evidence="5">
    <location>
        <begin position="19"/>
        <end position="481"/>
    </location>
</feature>
<evidence type="ECO:0000313" key="8">
    <source>
        <dbReference type="EMBL" id="MBD1262435.1"/>
    </source>
</evidence>
<dbReference type="InterPro" id="IPR017853">
    <property type="entry name" value="GH"/>
</dbReference>
<dbReference type="Pfam" id="PF02055">
    <property type="entry name" value="Glyco_hydro_30"/>
    <property type="match status" value="2"/>
</dbReference>
<keyword evidence="3 4" id="KW-0378">Hydrolase</keyword>
<evidence type="ECO:0000256" key="3">
    <source>
        <dbReference type="ARBA" id="ARBA00022801"/>
    </source>
</evidence>
<evidence type="ECO:0000313" key="9">
    <source>
        <dbReference type="EMBL" id="PWK21268.1"/>
    </source>
</evidence>
<evidence type="ECO:0000259" key="7">
    <source>
        <dbReference type="Pfam" id="PF17189"/>
    </source>
</evidence>
<dbReference type="PROSITE" id="PS51257">
    <property type="entry name" value="PROKAR_LIPOPROTEIN"/>
    <property type="match status" value="1"/>
</dbReference>
<dbReference type="GO" id="GO:0004348">
    <property type="term" value="F:glucosylceramidase activity"/>
    <property type="evidence" value="ECO:0007669"/>
    <property type="project" value="InterPro"/>
</dbReference>
<dbReference type="SUPFAM" id="SSF51445">
    <property type="entry name" value="(Trans)glycosidases"/>
    <property type="match status" value="1"/>
</dbReference>
<dbReference type="EMBL" id="JACWLN010000011">
    <property type="protein sequence ID" value="MBD1262435.1"/>
    <property type="molecule type" value="Genomic_DNA"/>
</dbReference>
<evidence type="ECO:0000259" key="6">
    <source>
        <dbReference type="Pfam" id="PF02055"/>
    </source>
</evidence>
<name>A0A316DUX1_9FLAO</name>
<dbReference type="Gene3D" id="2.60.40.1180">
    <property type="entry name" value="Golgi alpha-mannosidase II"/>
    <property type="match status" value="1"/>
</dbReference>
<dbReference type="RefSeq" id="WP_109653897.1">
    <property type="nucleotide sequence ID" value="NZ_JACWLN010000011.1"/>
</dbReference>
<proteinExistence type="inferred from homology"/>
<evidence type="ECO:0000313" key="10">
    <source>
        <dbReference type="Proteomes" id="UP000245667"/>
    </source>
</evidence>
<evidence type="ECO:0000256" key="4">
    <source>
        <dbReference type="RuleBase" id="RU361188"/>
    </source>
</evidence>
<dbReference type="AlphaFoldDB" id="A0A316DUX1"/>
<feature type="domain" description="Glycosyl hydrolase family 30 beta sandwich" evidence="7">
    <location>
        <begin position="433"/>
        <end position="478"/>
    </location>
</feature>
<comment type="similarity">
    <text evidence="1 4">Belongs to the glycosyl hydrolase 30 family.</text>
</comment>
<dbReference type="GO" id="GO:0016020">
    <property type="term" value="C:membrane"/>
    <property type="evidence" value="ECO:0007669"/>
    <property type="project" value="GOC"/>
</dbReference>
<keyword evidence="11" id="KW-1185">Reference proteome</keyword>
<evidence type="ECO:0000256" key="2">
    <source>
        <dbReference type="ARBA" id="ARBA00022729"/>
    </source>
</evidence>
<protein>
    <submittedName>
        <fullName evidence="8">Beta-glycosidase</fullName>
    </submittedName>
    <submittedName>
        <fullName evidence="9">Glucosylceramidase</fullName>
    </submittedName>
</protein>
<organism evidence="9 10">
    <name type="scientific">Maribacter polysiphoniae</name>
    <dbReference type="NCBI Taxonomy" id="429344"/>
    <lineage>
        <taxon>Bacteria</taxon>
        <taxon>Pseudomonadati</taxon>
        <taxon>Bacteroidota</taxon>
        <taxon>Flavobacteriia</taxon>
        <taxon>Flavobacteriales</taxon>
        <taxon>Flavobacteriaceae</taxon>
        <taxon>Maribacter</taxon>
    </lineage>
</organism>
<dbReference type="Gene3D" id="3.20.20.80">
    <property type="entry name" value="Glycosidases"/>
    <property type="match status" value="1"/>
</dbReference>
<dbReference type="PRINTS" id="PR00843">
    <property type="entry name" value="GLHYDRLASE30"/>
</dbReference>
<dbReference type="Proteomes" id="UP000651837">
    <property type="component" value="Unassembled WGS sequence"/>
</dbReference>
<dbReference type="OrthoDB" id="9806701at2"/>
<evidence type="ECO:0000313" key="11">
    <source>
        <dbReference type="Proteomes" id="UP000651837"/>
    </source>
</evidence>
<feature type="domain" description="Glycosyl hydrolase family 30 TIM-barrel" evidence="6">
    <location>
        <begin position="216"/>
        <end position="417"/>
    </location>
</feature>